<dbReference type="Proteomes" id="UP000240621">
    <property type="component" value="Unassembled WGS sequence"/>
</dbReference>
<dbReference type="InterPro" id="IPR051806">
    <property type="entry name" value="HAD-like_SPP"/>
</dbReference>
<dbReference type="PANTHER" id="PTHR43481:SF4">
    <property type="entry name" value="GLYCEROL-1-PHOSPHATE PHOSPHOHYDROLASE 1-RELATED"/>
    <property type="match status" value="1"/>
</dbReference>
<dbReference type="EMBL" id="BLAU01000001">
    <property type="protein sequence ID" value="GET21204.1"/>
    <property type="molecule type" value="Genomic_DNA"/>
</dbReference>
<dbReference type="InterPro" id="IPR023198">
    <property type="entry name" value="PGP-like_dom2"/>
</dbReference>
<dbReference type="SUPFAM" id="SSF56784">
    <property type="entry name" value="HAD-like"/>
    <property type="match status" value="1"/>
</dbReference>
<dbReference type="OrthoDB" id="9797743at2"/>
<dbReference type="Gene3D" id="1.10.150.240">
    <property type="entry name" value="Putative phosphatase, domain 2"/>
    <property type="match status" value="1"/>
</dbReference>
<dbReference type="InterPro" id="IPR036412">
    <property type="entry name" value="HAD-like_sf"/>
</dbReference>
<dbReference type="Gene3D" id="3.40.50.1000">
    <property type="entry name" value="HAD superfamily/HAD-like"/>
    <property type="match status" value="1"/>
</dbReference>
<evidence type="ECO:0000313" key="1">
    <source>
        <dbReference type="EMBL" id="GET21204.1"/>
    </source>
</evidence>
<dbReference type="InterPro" id="IPR023214">
    <property type="entry name" value="HAD_sf"/>
</dbReference>
<dbReference type="Proteomes" id="UP000396862">
    <property type="component" value="Unassembled WGS sequence"/>
</dbReference>
<reference evidence="2 3" key="1">
    <citation type="submission" date="2018-03" db="EMBL/GenBank/DDBJ databases">
        <title>Genomic Encyclopedia of Archaeal and Bacterial Type Strains, Phase II (KMG-II): from individual species to whole genera.</title>
        <authorList>
            <person name="Goeker M."/>
        </authorList>
    </citation>
    <scope>NUCLEOTIDE SEQUENCE [LARGE SCALE GENOMIC DNA]</scope>
    <source>
        <strain evidence="2 3">DSM 27267</strain>
    </source>
</reference>
<dbReference type="GO" id="GO:0050308">
    <property type="term" value="F:sugar-phosphatase activity"/>
    <property type="evidence" value="ECO:0007669"/>
    <property type="project" value="TreeGrafter"/>
</dbReference>
<dbReference type="EMBL" id="PYGC01000008">
    <property type="protein sequence ID" value="PSK81681.1"/>
    <property type="molecule type" value="Genomic_DNA"/>
</dbReference>
<dbReference type="InterPro" id="IPR041492">
    <property type="entry name" value="HAD_2"/>
</dbReference>
<dbReference type="Pfam" id="PF13419">
    <property type="entry name" value="HAD_2"/>
    <property type="match status" value="1"/>
</dbReference>
<organism evidence="2 3">
    <name type="scientific">Prolixibacter denitrificans</name>
    <dbReference type="NCBI Taxonomy" id="1541063"/>
    <lineage>
        <taxon>Bacteria</taxon>
        <taxon>Pseudomonadati</taxon>
        <taxon>Bacteroidota</taxon>
        <taxon>Bacteroidia</taxon>
        <taxon>Marinilabiliales</taxon>
        <taxon>Prolixibacteraceae</taxon>
        <taxon>Prolixibacter</taxon>
    </lineage>
</organism>
<dbReference type="PANTHER" id="PTHR43481">
    <property type="entry name" value="FRUCTOSE-1-PHOSPHATE PHOSPHATASE"/>
    <property type="match status" value="1"/>
</dbReference>
<keyword evidence="2" id="KW-0378">Hydrolase</keyword>
<evidence type="ECO:0000313" key="3">
    <source>
        <dbReference type="Proteomes" id="UP000240621"/>
    </source>
</evidence>
<comment type="caution">
    <text evidence="2">The sequence shown here is derived from an EMBL/GenBank/DDBJ whole genome shotgun (WGS) entry which is preliminary data.</text>
</comment>
<sequence length="203" mass="22952">MNNKLEVDPRARGLIFDIDGTICDTMPVHYIAWRDTAKEYGIDFTIPLFESVTGMPALETCQLLKEKFNKDFDPEEFTRIKELRYEENIHKVKPVEPVVELIHEYHGKLPMACGTGGYKRLAWMALEKAGVKDCFEHLVSAEDVKKHKPDPETFLTAASLIHISPTDCQVFEDGKLGLQAAESAGMIATDVTKYYEVTIGREV</sequence>
<proteinExistence type="predicted"/>
<dbReference type="CDD" id="cd07505">
    <property type="entry name" value="HAD_BPGM-like"/>
    <property type="match status" value="1"/>
</dbReference>
<protein>
    <submittedName>
        <fullName evidence="2">HAD superfamily hydrolase (TIGR01509 family)/beta-phosphoglucomutase family hydrolase</fullName>
    </submittedName>
    <submittedName>
        <fullName evidence="1">Haloacid dehalogenase</fullName>
    </submittedName>
</protein>
<dbReference type="SFLD" id="SFLDS00003">
    <property type="entry name" value="Haloacid_Dehalogenase"/>
    <property type="match status" value="1"/>
</dbReference>
<evidence type="ECO:0000313" key="2">
    <source>
        <dbReference type="EMBL" id="PSK81681.1"/>
    </source>
</evidence>
<reference evidence="1 4" key="2">
    <citation type="submission" date="2019-10" db="EMBL/GenBank/DDBJ databases">
        <title>Prolixibacter strains distinguished by the presence of nitrate reductase genes were adept at nitrate-dependent anaerobic corrosion of metallic iron and carbon steel.</title>
        <authorList>
            <person name="Iino T."/>
            <person name="Shono N."/>
            <person name="Ito K."/>
            <person name="Nakamura R."/>
            <person name="Sueoka K."/>
            <person name="Harayama S."/>
            <person name="Ohkuma M."/>
        </authorList>
    </citation>
    <scope>NUCLEOTIDE SEQUENCE [LARGE SCALE GENOMIC DNA]</scope>
    <source>
        <strain evidence="1 4">MIC1-1</strain>
    </source>
</reference>
<keyword evidence="4" id="KW-1185">Reference proteome</keyword>
<gene>
    <name evidence="2" type="ORF">CLV93_10879</name>
    <name evidence="1" type="ORF">JCM18694_14500</name>
</gene>
<dbReference type="InterPro" id="IPR006439">
    <property type="entry name" value="HAD-SF_hydro_IA"/>
</dbReference>
<dbReference type="PRINTS" id="PR00413">
    <property type="entry name" value="HADHALOGNASE"/>
</dbReference>
<dbReference type="RefSeq" id="WP_106542983.1">
    <property type="nucleotide sequence ID" value="NZ_BLAU01000001.1"/>
</dbReference>
<dbReference type="SFLD" id="SFLDG01129">
    <property type="entry name" value="C1.5:_HAD__Beta-PGM__Phosphata"/>
    <property type="match status" value="1"/>
</dbReference>
<dbReference type="NCBIfam" id="TIGR01509">
    <property type="entry name" value="HAD-SF-IA-v3"/>
    <property type="match status" value="1"/>
</dbReference>
<name>A0A2P8C9R2_9BACT</name>
<dbReference type="AlphaFoldDB" id="A0A2P8C9R2"/>
<evidence type="ECO:0000313" key="4">
    <source>
        <dbReference type="Proteomes" id="UP000396862"/>
    </source>
</evidence>
<accession>A0A2P8C9R2</accession>